<evidence type="ECO:0000313" key="10">
    <source>
        <dbReference type="EMBL" id="POM25907.1"/>
    </source>
</evidence>
<feature type="compositionally biased region" description="Basic and acidic residues" evidence="8">
    <location>
        <begin position="216"/>
        <end position="233"/>
    </location>
</feature>
<keyword evidence="3 7" id="KW-1003">Cell membrane</keyword>
<evidence type="ECO:0000256" key="2">
    <source>
        <dbReference type="ARBA" id="ARBA00010792"/>
    </source>
</evidence>
<evidence type="ECO:0000256" key="7">
    <source>
        <dbReference type="RuleBase" id="RU367016"/>
    </source>
</evidence>
<evidence type="ECO:0000256" key="1">
    <source>
        <dbReference type="ARBA" id="ARBA00004651"/>
    </source>
</evidence>
<dbReference type="InterPro" id="IPR032818">
    <property type="entry name" value="DedA-like"/>
</dbReference>
<evidence type="ECO:0000256" key="3">
    <source>
        <dbReference type="ARBA" id="ARBA00022475"/>
    </source>
</evidence>
<comment type="similarity">
    <text evidence="2 7">Belongs to the DedA family.</text>
</comment>
<dbReference type="InterPro" id="IPR032816">
    <property type="entry name" value="VTT_dom"/>
</dbReference>
<evidence type="ECO:0000256" key="5">
    <source>
        <dbReference type="ARBA" id="ARBA00022989"/>
    </source>
</evidence>
<gene>
    <name evidence="10" type="primary">yghB</name>
    <name evidence="10" type="ORF">BTM25_02910</name>
</gene>
<proteinExistence type="inferred from homology"/>
<reference evidence="10 11" key="1">
    <citation type="journal article" date="2017" name="Chemistry">
        <title>Isolation, Biosynthesis and Chemical Modifications of Rubterolones A-F: Rare Tropolone Alkaloids from Actinomadura sp. 5-2.</title>
        <authorList>
            <person name="Guo H."/>
            <person name="Benndorf R."/>
            <person name="Leichnitz D."/>
            <person name="Klassen J.L."/>
            <person name="Vollmers J."/>
            <person name="Gorls H."/>
            <person name="Steinacker M."/>
            <person name="Weigel C."/>
            <person name="Dahse H.M."/>
            <person name="Kaster A.K."/>
            <person name="de Beer Z.W."/>
            <person name="Poulsen M."/>
            <person name="Beemelmanns C."/>
        </authorList>
    </citation>
    <scope>NUCLEOTIDE SEQUENCE [LARGE SCALE GENOMIC DNA]</scope>
    <source>
        <strain evidence="10 11">5-2</strain>
    </source>
</reference>
<keyword evidence="4 7" id="KW-0812">Transmembrane</keyword>
<keyword evidence="5 7" id="KW-1133">Transmembrane helix</keyword>
<dbReference type="AlphaFoldDB" id="A0A2P4ULJ2"/>
<keyword evidence="6 7" id="KW-0472">Membrane</keyword>
<dbReference type="Pfam" id="PF09335">
    <property type="entry name" value="VTT_dom"/>
    <property type="match status" value="1"/>
</dbReference>
<evidence type="ECO:0000259" key="9">
    <source>
        <dbReference type="Pfam" id="PF09335"/>
    </source>
</evidence>
<feature type="transmembrane region" description="Helical" evidence="7">
    <location>
        <begin position="18"/>
        <end position="36"/>
    </location>
</feature>
<dbReference type="GO" id="GO:0005886">
    <property type="term" value="C:plasma membrane"/>
    <property type="evidence" value="ECO:0007669"/>
    <property type="project" value="UniProtKB-SubCell"/>
</dbReference>
<feature type="transmembrane region" description="Helical" evidence="7">
    <location>
        <begin position="193"/>
        <end position="210"/>
    </location>
</feature>
<feature type="transmembrane region" description="Helical" evidence="7">
    <location>
        <begin position="41"/>
        <end position="62"/>
    </location>
</feature>
<comment type="caution">
    <text evidence="10">The sequence shown here is derived from an EMBL/GenBank/DDBJ whole genome shotgun (WGS) entry which is preliminary data.</text>
</comment>
<sequence>MDLALLSLNVTEWLHPTAWLQLFGTFAVVGVLAIIFAETGLLFGCILPGDSLLFTAGILTAVNEVNGQEFDSLSLPALLVGGPIAAILGAQLGHWLGARYGRRLFDRPDSRIFKREWVEKAELYFNRFGPARAVFIARFIPIVRTFLNPLAGMLGMPPRKFFLWNVIGGVVWTDALFLLGHFLGSEVPDIERYILPGVAVVLVLSVIPIIREMRRGSGDKDGAAKKNDADESRPSLQGDSYR</sequence>
<evidence type="ECO:0000256" key="6">
    <source>
        <dbReference type="ARBA" id="ARBA00023136"/>
    </source>
</evidence>
<comment type="subcellular location">
    <subcellularLocation>
        <location evidence="1 7">Cell membrane</location>
        <topology evidence="1 7">Multi-pass membrane protein</topology>
    </subcellularLocation>
</comment>
<organism evidence="10 11">
    <name type="scientific">Actinomadura rubteroloni</name>
    <dbReference type="NCBI Taxonomy" id="1926885"/>
    <lineage>
        <taxon>Bacteria</taxon>
        <taxon>Bacillati</taxon>
        <taxon>Actinomycetota</taxon>
        <taxon>Actinomycetes</taxon>
        <taxon>Streptosporangiales</taxon>
        <taxon>Thermomonosporaceae</taxon>
        <taxon>Actinomadura</taxon>
    </lineage>
</organism>
<feature type="region of interest" description="Disordered" evidence="8">
    <location>
        <begin position="216"/>
        <end position="242"/>
    </location>
</feature>
<dbReference type="Proteomes" id="UP000242367">
    <property type="component" value="Unassembled WGS sequence"/>
</dbReference>
<feature type="domain" description="VTT" evidence="9">
    <location>
        <begin position="48"/>
        <end position="181"/>
    </location>
</feature>
<accession>A0A2P4ULJ2</accession>
<feature type="transmembrane region" description="Helical" evidence="7">
    <location>
        <begin position="161"/>
        <end position="181"/>
    </location>
</feature>
<evidence type="ECO:0000256" key="4">
    <source>
        <dbReference type="ARBA" id="ARBA00022692"/>
    </source>
</evidence>
<dbReference type="RefSeq" id="WP_103560954.1">
    <property type="nucleotide sequence ID" value="NZ_MTBP01000001.1"/>
</dbReference>
<dbReference type="EMBL" id="MTBP01000001">
    <property type="protein sequence ID" value="POM25907.1"/>
    <property type="molecule type" value="Genomic_DNA"/>
</dbReference>
<evidence type="ECO:0000313" key="11">
    <source>
        <dbReference type="Proteomes" id="UP000242367"/>
    </source>
</evidence>
<evidence type="ECO:0000256" key="8">
    <source>
        <dbReference type="SAM" id="MobiDB-lite"/>
    </source>
</evidence>
<name>A0A2P4ULJ2_9ACTN</name>
<protein>
    <submittedName>
        <fullName evidence="10">Inner membrane protein YghB</fullName>
    </submittedName>
</protein>
<keyword evidence="11" id="KW-1185">Reference proteome</keyword>
<dbReference type="PANTHER" id="PTHR30353:SF0">
    <property type="entry name" value="TRANSMEMBRANE PROTEIN"/>
    <property type="match status" value="1"/>
</dbReference>
<dbReference type="PANTHER" id="PTHR30353">
    <property type="entry name" value="INNER MEMBRANE PROTEIN DEDA-RELATED"/>
    <property type="match status" value="1"/>
</dbReference>
<feature type="transmembrane region" description="Helical" evidence="7">
    <location>
        <begin position="74"/>
        <end position="97"/>
    </location>
</feature>